<feature type="compositionally biased region" description="Polar residues" evidence="1">
    <location>
        <begin position="7"/>
        <end position="25"/>
    </location>
</feature>
<feature type="region of interest" description="Disordered" evidence="1">
    <location>
        <begin position="1"/>
        <end position="25"/>
    </location>
</feature>
<proteinExistence type="predicted"/>
<dbReference type="AlphaFoldDB" id="A0A382QVJ8"/>
<evidence type="ECO:0000256" key="1">
    <source>
        <dbReference type="SAM" id="MobiDB-lite"/>
    </source>
</evidence>
<sequence length="145" mass="15922">MGHQRALRNNSGTAEVTAQKRSSSQPTLCLGVAAPSLRLPQRFEQDADTVALYRFDEGAGDECHEATDPALTLRAHKRALWDSAEGLGPVIRFERGSNDDANVLVGPVNHDALELRRCPDEYTVEAWVRYTGPWGAELGGEHPRT</sequence>
<evidence type="ECO:0000313" key="2">
    <source>
        <dbReference type="EMBL" id="SVC89476.1"/>
    </source>
</evidence>
<accession>A0A382QVJ8</accession>
<dbReference type="EMBL" id="UINC01117208">
    <property type="protein sequence ID" value="SVC89476.1"/>
    <property type="molecule type" value="Genomic_DNA"/>
</dbReference>
<protein>
    <submittedName>
        <fullName evidence="2">Uncharacterized protein</fullName>
    </submittedName>
</protein>
<feature type="non-terminal residue" evidence="2">
    <location>
        <position position="145"/>
    </location>
</feature>
<reference evidence="2" key="1">
    <citation type="submission" date="2018-05" db="EMBL/GenBank/DDBJ databases">
        <authorList>
            <person name="Lanie J.A."/>
            <person name="Ng W.-L."/>
            <person name="Kazmierczak K.M."/>
            <person name="Andrzejewski T.M."/>
            <person name="Davidsen T.M."/>
            <person name="Wayne K.J."/>
            <person name="Tettelin H."/>
            <person name="Glass J.I."/>
            <person name="Rusch D."/>
            <person name="Podicherti R."/>
            <person name="Tsui H.-C.T."/>
            <person name="Winkler M.E."/>
        </authorList>
    </citation>
    <scope>NUCLEOTIDE SEQUENCE</scope>
</reference>
<name>A0A382QVJ8_9ZZZZ</name>
<organism evidence="2">
    <name type="scientific">marine metagenome</name>
    <dbReference type="NCBI Taxonomy" id="408172"/>
    <lineage>
        <taxon>unclassified sequences</taxon>
        <taxon>metagenomes</taxon>
        <taxon>ecological metagenomes</taxon>
    </lineage>
</organism>
<gene>
    <name evidence="2" type="ORF">METZ01_LOCUS342330</name>
</gene>